<feature type="transmembrane region" description="Helical" evidence="1">
    <location>
        <begin position="289"/>
        <end position="309"/>
    </location>
</feature>
<dbReference type="Pfam" id="PF01944">
    <property type="entry name" value="SpoIIM"/>
    <property type="match status" value="1"/>
</dbReference>
<dbReference type="RefSeq" id="WP_227477476.1">
    <property type="nucleotide sequence ID" value="NZ_JAFMPT010000013.1"/>
</dbReference>
<evidence type="ECO:0000313" key="3">
    <source>
        <dbReference type="Proteomes" id="UP000778797"/>
    </source>
</evidence>
<dbReference type="EMBL" id="JAFMPT010000013">
    <property type="protein sequence ID" value="MCC1484983.1"/>
    <property type="molecule type" value="Genomic_DNA"/>
</dbReference>
<protein>
    <submittedName>
        <fullName evidence="2">Stage II sporulation protein M</fullName>
    </submittedName>
</protein>
<feature type="transmembrane region" description="Helical" evidence="1">
    <location>
        <begin position="100"/>
        <end position="119"/>
    </location>
</feature>
<feature type="transmembrane region" description="Helical" evidence="1">
    <location>
        <begin position="215"/>
        <end position="241"/>
    </location>
</feature>
<organism evidence="2 3">
    <name type="scientific">Winogradskyella immobilis</name>
    <dbReference type="NCBI Taxonomy" id="2816852"/>
    <lineage>
        <taxon>Bacteria</taxon>
        <taxon>Pseudomonadati</taxon>
        <taxon>Bacteroidota</taxon>
        <taxon>Flavobacteriia</taxon>
        <taxon>Flavobacteriales</taxon>
        <taxon>Flavobacteriaceae</taxon>
        <taxon>Winogradskyella</taxon>
    </lineage>
</organism>
<name>A0ABS8EP53_9FLAO</name>
<evidence type="ECO:0000313" key="2">
    <source>
        <dbReference type="EMBL" id="MCC1484983.1"/>
    </source>
</evidence>
<keyword evidence="3" id="KW-1185">Reference proteome</keyword>
<gene>
    <name evidence="2" type="ORF">J1C55_10305</name>
</gene>
<dbReference type="InterPro" id="IPR002798">
    <property type="entry name" value="SpoIIM-like"/>
</dbReference>
<dbReference type="PANTHER" id="PTHR35337">
    <property type="entry name" value="SLR1478 PROTEIN"/>
    <property type="match status" value="1"/>
</dbReference>
<dbReference type="Proteomes" id="UP000778797">
    <property type="component" value="Unassembled WGS sequence"/>
</dbReference>
<accession>A0ABS8EP53</accession>
<reference evidence="3" key="1">
    <citation type="submission" date="2021-03" db="EMBL/GenBank/DDBJ databases">
        <title>Genome of Cognatishimia sp. F0-27.</title>
        <authorList>
            <person name="Ping X."/>
        </authorList>
    </citation>
    <scope>NUCLEOTIDE SEQUENCE [LARGE SCALE GENOMIC DNA]</scope>
    <source>
        <strain evidence="3">E313</strain>
    </source>
</reference>
<dbReference type="PANTHER" id="PTHR35337:SF1">
    <property type="entry name" value="SLR1478 PROTEIN"/>
    <property type="match status" value="1"/>
</dbReference>
<comment type="caution">
    <text evidence="2">The sequence shown here is derived from an EMBL/GenBank/DDBJ whole genome shotgun (WGS) entry which is preliminary data.</text>
</comment>
<evidence type="ECO:0000256" key="1">
    <source>
        <dbReference type="SAM" id="Phobius"/>
    </source>
</evidence>
<keyword evidence="1" id="KW-1133">Transmembrane helix</keyword>
<proteinExistence type="predicted"/>
<sequence length="336" mass="38406">MREAAFVKQNKDKWLEFENVLSNKTIVDPDLLSDIYIEVTDHLSYAKTFYTGSNTERYLNQLASKAHQFIYKTKKEPKNRLISFFKTEFPLMFFQHQRELLIAFLTFALFVSVGAFSAANEGDFVRAFLGDGYVNMTLENIEKGDPMAVYKQQSEFNMFLGITLNNIKVGLMAFGYGIMFGIGSLFIMMQNGIMLGSFQYFFYEKGLLWESARTIWIHGTIEISVIIIAACAGLVLGNGLLFPGTLPRLDAFLRGVKNGLKIVISTIPFFIIAGFLEGFVTRHTEMPDWLALFIIITSLAIIVYYYVIYPRILYKRSKKDIAETPEYIHLNQLTTT</sequence>
<feature type="transmembrane region" description="Helical" evidence="1">
    <location>
        <begin position="262"/>
        <end position="283"/>
    </location>
</feature>
<reference evidence="3" key="2">
    <citation type="submission" date="2023-07" db="EMBL/GenBank/DDBJ databases">
        <title>Genome of Winogradskyella sp. E313.</title>
        <authorList>
            <person name="Zhou Y."/>
        </authorList>
    </citation>
    <scope>NUCLEOTIDE SEQUENCE [LARGE SCALE GENOMIC DNA]</scope>
    <source>
        <strain evidence="3">E313</strain>
    </source>
</reference>
<keyword evidence="1" id="KW-0812">Transmembrane</keyword>
<keyword evidence="1" id="KW-0472">Membrane</keyword>